<sequence length="75" mass="8912">MKKKKRTHKIRGKKVIHMNVVLDKTSLRRARLLRAKELSTRITRKARAAKLTYEKIEKDVTEILESIKRDRTGRN</sequence>
<proteinExistence type="predicted"/>
<name>A0A1Z5HVR4_9FIRM</name>
<accession>A0A1Z5HVR4</accession>
<dbReference type="AlphaFoldDB" id="A0A1Z5HVR4"/>
<evidence type="ECO:0000313" key="2">
    <source>
        <dbReference type="Proteomes" id="UP000197032"/>
    </source>
</evidence>
<organism evidence="1 2">
    <name type="scientific">Calderihabitans maritimus</name>
    <dbReference type="NCBI Taxonomy" id="1246530"/>
    <lineage>
        <taxon>Bacteria</taxon>
        <taxon>Bacillati</taxon>
        <taxon>Bacillota</taxon>
        <taxon>Clostridia</taxon>
        <taxon>Neomoorellales</taxon>
        <taxon>Calderihabitantaceae</taxon>
        <taxon>Calderihabitans</taxon>
    </lineage>
</organism>
<protein>
    <submittedName>
        <fullName evidence="1">Uncharacterized protein</fullName>
    </submittedName>
</protein>
<evidence type="ECO:0000313" key="1">
    <source>
        <dbReference type="EMBL" id="GAW93411.1"/>
    </source>
</evidence>
<gene>
    <name evidence="1" type="ORF">KKC1_25450</name>
</gene>
<dbReference type="Proteomes" id="UP000197032">
    <property type="component" value="Unassembled WGS sequence"/>
</dbReference>
<reference evidence="2" key="1">
    <citation type="journal article" date="2017" name="Appl. Environ. Microbiol.">
        <title>Genomic analysis of Calderihabitans maritimus KKC1, a thermophilic hydrogenogenic carboxydotrophic bacterium isolated from marine sediment.</title>
        <authorList>
            <person name="Omae K."/>
            <person name="Yoneda Y."/>
            <person name="Fukuyama Y."/>
            <person name="Yoshida T."/>
            <person name="Sako Y."/>
        </authorList>
    </citation>
    <scope>NUCLEOTIDE SEQUENCE [LARGE SCALE GENOMIC DNA]</scope>
    <source>
        <strain evidence="2">KKC1</strain>
    </source>
</reference>
<dbReference type="EMBL" id="BDGJ01000139">
    <property type="protein sequence ID" value="GAW93411.1"/>
    <property type="molecule type" value="Genomic_DNA"/>
</dbReference>
<keyword evidence="2" id="KW-1185">Reference proteome</keyword>
<comment type="caution">
    <text evidence="1">The sequence shown here is derived from an EMBL/GenBank/DDBJ whole genome shotgun (WGS) entry which is preliminary data.</text>
</comment>